<comment type="caution">
    <text evidence="1">The sequence shown here is derived from an EMBL/GenBank/DDBJ whole genome shotgun (WGS) entry which is preliminary data.</text>
</comment>
<organism evidence="1">
    <name type="scientific">bioreactor metagenome</name>
    <dbReference type="NCBI Taxonomy" id="1076179"/>
    <lineage>
        <taxon>unclassified sequences</taxon>
        <taxon>metagenomes</taxon>
        <taxon>ecological metagenomes</taxon>
    </lineage>
</organism>
<gene>
    <name evidence="1" type="ORF">SDC9_179753</name>
</gene>
<sequence>MKLDSGELSQAILAAFQGSLREQWPEIRAYGESEAKKLAQTLVMIEALQASGKITPAQAALHLEIQKNACRSVLLTLEGLGLLAVEAALDAALGVIRETVNGALGFALL</sequence>
<dbReference type="EMBL" id="VSSQ01084195">
    <property type="protein sequence ID" value="MPN32275.1"/>
    <property type="molecule type" value="Genomic_DNA"/>
</dbReference>
<name>A0A645GZN9_9ZZZZ</name>
<accession>A0A645GZN9</accession>
<proteinExistence type="predicted"/>
<reference evidence="1" key="1">
    <citation type="submission" date="2019-08" db="EMBL/GenBank/DDBJ databases">
        <authorList>
            <person name="Kucharzyk K."/>
            <person name="Murdoch R.W."/>
            <person name="Higgins S."/>
            <person name="Loffler F."/>
        </authorList>
    </citation>
    <scope>NUCLEOTIDE SEQUENCE</scope>
</reference>
<evidence type="ECO:0000313" key="1">
    <source>
        <dbReference type="EMBL" id="MPN32275.1"/>
    </source>
</evidence>
<protein>
    <submittedName>
        <fullName evidence="1">Uncharacterized protein</fullName>
    </submittedName>
</protein>
<dbReference type="AlphaFoldDB" id="A0A645GZN9"/>